<organism evidence="4 6">
    <name type="scientific">Araneus ventricosus</name>
    <name type="common">Orbweaver spider</name>
    <name type="synonym">Epeira ventricosa</name>
    <dbReference type="NCBI Taxonomy" id="182803"/>
    <lineage>
        <taxon>Eukaryota</taxon>
        <taxon>Metazoa</taxon>
        <taxon>Ecdysozoa</taxon>
        <taxon>Arthropoda</taxon>
        <taxon>Chelicerata</taxon>
        <taxon>Arachnida</taxon>
        <taxon>Araneae</taxon>
        <taxon>Araneomorphae</taxon>
        <taxon>Entelegynae</taxon>
        <taxon>Araneoidea</taxon>
        <taxon>Araneidae</taxon>
        <taxon>Araneus</taxon>
    </lineage>
</organism>
<feature type="compositionally biased region" description="Polar residues" evidence="1">
    <location>
        <begin position="33"/>
        <end position="46"/>
    </location>
</feature>
<dbReference type="OrthoDB" id="6514649at2759"/>
<feature type="region of interest" description="Disordered" evidence="1">
    <location>
        <begin position="33"/>
        <end position="66"/>
    </location>
</feature>
<proteinExistence type="predicted"/>
<gene>
    <name evidence="5" type="ORF">AVEN_128795_1</name>
    <name evidence="2" type="ORF">AVEN_232568_1</name>
    <name evidence="3" type="ORF">AVEN_244217_1</name>
    <name evidence="4" type="ORF">AVEN_270310_1</name>
</gene>
<keyword evidence="6" id="KW-1185">Reference proteome</keyword>
<dbReference type="AlphaFoldDB" id="A0A4Y2PT64"/>
<dbReference type="Proteomes" id="UP000499080">
    <property type="component" value="Unassembled WGS sequence"/>
</dbReference>
<evidence type="ECO:0000313" key="4">
    <source>
        <dbReference type="EMBL" id="GBN55085.1"/>
    </source>
</evidence>
<evidence type="ECO:0008006" key="7">
    <source>
        <dbReference type="Google" id="ProtNLM"/>
    </source>
</evidence>
<dbReference type="EMBL" id="BGPR01135154">
    <property type="protein sequence ID" value="GBN55064.1"/>
    <property type="molecule type" value="Genomic_DNA"/>
</dbReference>
<dbReference type="EMBL" id="BGPR01135156">
    <property type="protein sequence ID" value="GBN55068.1"/>
    <property type="molecule type" value="Genomic_DNA"/>
</dbReference>
<evidence type="ECO:0000313" key="6">
    <source>
        <dbReference type="Proteomes" id="UP000499080"/>
    </source>
</evidence>
<protein>
    <recommendedName>
        <fullName evidence="7">RNase H type-1 domain-containing protein</fullName>
    </recommendedName>
</protein>
<comment type="caution">
    <text evidence="4">The sequence shown here is derived from an EMBL/GenBank/DDBJ whole genome shotgun (WGS) entry which is preliminary data.</text>
</comment>
<dbReference type="EMBL" id="BGPR01135173">
    <property type="protein sequence ID" value="GBN55117.1"/>
    <property type="molecule type" value="Genomic_DNA"/>
</dbReference>
<evidence type="ECO:0000313" key="5">
    <source>
        <dbReference type="EMBL" id="GBN55117.1"/>
    </source>
</evidence>
<accession>A0A4Y2PT64</accession>
<reference evidence="4 6" key="1">
    <citation type="journal article" date="2019" name="Sci. Rep.">
        <title>Orb-weaving spider Araneus ventricosus genome elucidates the spidroin gene catalogue.</title>
        <authorList>
            <person name="Kono N."/>
            <person name="Nakamura H."/>
            <person name="Ohtoshi R."/>
            <person name="Moran D.A.P."/>
            <person name="Shinohara A."/>
            <person name="Yoshida Y."/>
            <person name="Fujiwara M."/>
            <person name="Mori M."/>
            <person name="Tomita M."/>
            <person name="Arakawa K."/>
        </authorList>
    </citation>
    <scope>NUCLEOTIDE SEQUENCE [LARGE SCALE GENOMIC DNA]</scope>
</reference>
<evidence type="ECO:0000256" key="1">
    <source>
        <dbReference type="SAM" id="MobiDB-lite"/>
    </source>
</evidence>
<name>A0A4Y2PT64_ARAVE</name>
<sequence length="95" mass="10232">MTVTALSIALSSPAVQLALQMVGKTARLQYSFPSGTSGLETRNRVSPANHHPSDNQASVQAAANPRSRNVVAIEICKSLITNKHMHIFWIKAHVG</sequence>
<evidence type="ECO:0000313" key="3">
    <source>
        <dbReference type="EMBL" id="GBN55068.1"/>
    </source>
</evidence>
<dbReference type="EMBL" id="BGPR01135164">
    <property type="protein sequence ID" value="GBN55085.1"/>
    <property type="molecule type" value="Genomic_DNA"/>
</dbReference>
<evidence type="ECO:0000313" key="2">
    <source>
        <dbReference type="EMBL" id="GBN55064.1"/>
    </source>
</evidence>